<proteinExistence type="predicted"/>
<evidence type="ECO:0000313" key="5">
    <source>
        <dbReference type="Proteomes" id="UP000003781"/>
    </source>
</evidence>
<gene>
    <name evidence="4" type="ORF">CY0110_25471</name>
</gene>
<accession>A3IRJ4</accession>
<evidence type="ECO:0000259" key="3">
    <source>
        <dbReference type="PROSITE" id="PS50110"/>
    </source>
</evidence>
<feature type="modified residue" description="4-aspartylphosphate" evidence="2">
    <location>
        <position position="67"/>
    </location>
</feature>
<dbReference type="PANTHER" id="PTHR44591">
    <property type="entry name" value="STRESS RESPONSE REGULATOR PROTEIN 1"/>
    <property type="match status" value="1"/>
</dbReference>
<keyword evidence="5" id="KW-1185">Reference proteome</keyword>
<name>A3IRJ4_9CHRO</name>
<comment type="caution">
    <text evidence="4">The sequence shown here is derived from an EMBL/GenBank/DDBJ whole genome shotgun (WGS) entry which is preliminary data.</text>
</comment>
<dbReference type="RefSeq" id="WP_008276002.1">
    <property type="nucleotide sequence ID" value="NZ_AAXW01000019.1"/>
</dbReference>
<dbReference type="Gene3D" id="3.40.50.2300">
    <property type="match status" value="1"/>
</dbReference>
<dbReference type="Pfam" id="PF00072">
    <property type="entry name" value="Response_reg"/>
    <property type="match status" value="1"/>
</dbReference>
<dbReference type="GO" id="GO:0000160">
    <property type="term" value="P:phosphorelay signal transduction system"/>
    <property type="evidence" value="ECO:0007669"/>
    <property type="project" value="InterPro"/>
</dbReference>
<dbReference type="SUPFAM" id="SSF52172">
    <property type="entry name" value="CheY-like"/>
    <property type="match status" value="1"/>
</dbReference>
<feature type="domain" description="Response regulatory" evidence="3">
    <location>
        <begin position="13"/>
        <end position="132"/>
    </location>
</feature>
<dbReference type="eggNOG" id="COG4753">
    <property type="taxonomic scope" value="Bacteria"/>
</dbReference>
<protein>
    <submittedName>
        <fullName evidence="4">Two-component response regulator</fullName>
    </submittedName>
</protein>
<dbReference type="Proteomes" id="UP000003781">
    <property type="component" value="Unassembled WGS sequence"/>
</dbReference>
<keyword evidence="1 2" id="KW-0597">Phosphoprotein</keyword>
<reference evidence="4 5" key="1">
    <citation type="submission" date="2007-03" db="EMBL/GenBank/DDBJ databases">
        <authorList>
            <person name="Stal L."/>
            <person name="Ferriera S."/>
            <person name="Johnson J."/>
            <person name="Kravitz S."/>
            <person name="Beeson K."/>
            <person name="Sutton G."/>
            <person name="Rogers Y.-H."/>
            <person name="Friedman R."/>
            <person name="Frazier M."/>
            <person name="Venter J.C."/>
        </authorList>
    </citation>
    <scope>NUCLEOTIDE SEQUENCE [LARGE SCALE GENOMIC DNA]</scope>
    <source>
        <strain evidence="4 5">CCY0110</strain>
    </source>
</reference>
<dbReference type="PANTHER" id="PTHR44591:SF3">
    <property type="entry name" value="RESPONSE REGULATORY DOMAIN-CONTAINING PROTEIN"/>
    <property type="match status" value="1"/>
</dbReference>
<dbReference type="PROSITE" id="PS50110">
    <property type="entry name" value="RESPONSE_REGULATORY"/>
    <property type="match status" value="1"/>
</dbReference>
<sequence length="151" mass="17478">MTKMKTDSSLTPKILVVDDEIELERLIKQRFRKKIRAKEFDFVFVHNGAEAIEHLTEEDQIDVVLTDINMPEIDGLTLLDLLPDINQTLKAVVVSAYSDLSNIRTAMNRGAFDFLTKPIDFQDLEITLKKTLQYVRKIKETQEKLEKARLN</sequence>
<evidence type="ECO:0000256" key="1">
    <source>
        <dbReference type="ARBA" id="ARBA00022553"/>
    </source>
</evidence>
<dbReference type="InterPro" id="IPR011006">
    <property type="entry name" value="CheY-like_superfamily"/>
</dbReference>
<evidence type="ECO:0000256" key="2">
    <source>
        <dbReference type="PROSITE-ProRule" id="PRU00169"/>
    </source>
</evidence>
<dbReference type="InterPro" id="IPR001789">
    <property type="entry name" value="Sig_transdc_resp-reg_receiver"/>
</dbReference>
<organism evidence="4 5">
    <name type="scientific">Crocosphaera chwakensis CCY0110</name>
    <dbReference type="NCBI Taxonomy" id="391612"/>
    <lineage>
        <taxon>Bacteria</taxon>
        <taxon>Bacillati</taxon>
        <taxon>Cyanobacteriota</taxon>
        <taxon>Cyanophyceae</taxon>
        <taxon>Oscillatoriophycideae</taxon>
        <taxon>Chroococcales</taxon>
        <taxon>Aphanothecaceae</taxon>
        <taxon>Crocosphaera</taxon>
        <taxon>Crocosphaera chwakensis</taxon>
    </lineage>
</organism>
<dbReference type="SMART" id="SM00448">
    <property type="entry name" value="REC"/>
    <property type="match status" value="1"/>
</dbReference>
<dbReference type="InterPro" id="IPR050595">
    <property type="entry name" value="Bact_response_regulator"/>
</dbReference>
<dbReference type="EMBL" id="AAXW01000019">
    <property type="protein sequence ID" value="EAZ90843.1"/>
    <property type="molecule type" value="Genomic_DNA"/>
</dbReference>
<dbReference type="AlphaFoldDB" id="A3IRJ4"/>
<evidence type="ECO:0000313" key="4">
    <source>
        <dbReference type="EMBL" id="EAZ90843.1"/>
    </source>
</evidence>